<accession>A0ABV3IB55</accession>
<dbReference type="RefSeq" id="WP_363331789.1">
    <property type="nucleotide sequence ID" value="NZ_JBEGIE010000038.1"/>
</dbReference>
<evidence type="ECO:0000313" key="6">
    <source>
        <dbReference type="Proteomes" id="UP001552502"/>
    </source>
</evidence>
<feature type="domain" description="SLH" evidence="4">
    <location>
        <begin position="346"/>
        <end position="403"/>
    </location>
</feature>
<organism evidence="5 6">
    <name type="scientific">Bacillus proteolyticus</name>
    <dbReference type="NCBI Taxonomy" id="2026192"/>
    <lineage>
        <taxon>Bacteria</taxon>
        <taxon>Bacillati</taxon>
        <taxon>Bacillota</taxon>
        <taxon>Bacilli</taxon>
        <taxon>Bacillales</taxon>
        <taxon>Bacillaceae</taxon>
        <taxon>Bacillus</taxon>
        <taxon>Bacillus cereus group</taxon>
    </lineage>
</organism>
<dbReference type="Pfam" id="PF13529">
    <property type="entry name" value="Peptidase_C39_2"/>
    <property type="match status" value="1"/>
</dbReference>
<feature type="compositionally biased region" description="Basic and acidic residues" evidence="2">
    <location>
        <begin position="114"/>
        <end position="134"/>
    </location>
</feature>
<keyword evidence="6" id="KW-1185">Reference proteome</keyword>
<dbReference type="InterPro" id="IPR001119">
    <property type="entry name" value="SLH_dom"/>
</dbReference>
<comment type="caution">
    <text evidence="5">The sequence shown here is derived from an EMBL/GenBank/DDBJ whole genome shotgun (WGS) entry which is preliminary data.</text>
</comment>
<feature type="domain" description="SLH" evidence="4">
    <location>
        <begin position="404"/>
        <end position="467"/>
    </location>
</feature>
<reference evidence="5 6" key="1">
    <citation type="journal article" date="2023" name="Proc. Natl. Acad. Sci. U.S.A.">
        <title>Bacterial tolerance to host-exuded specialized metabolites structures the maize root microbiome.</title>
        <authorList>
            <person name="Thoenen L."/>
            <person name="Giroud C."/>
            <person name="Kreuzer M."/>
            <person name="Waelchli J."/>
            <person name="Gfeller V."/>
            <person name="Deslandes-Herold G."/>
            <person name="Mateo P."/>
            <person name="Robert C.A.M."/>
            <person name="Ahrens C.H."/>
            <person name="Rubio-Somoza I."/>
            <person name="Bruggmann R."/>
            <person name="Erb M."/>
            <person name="Schlaeppi K."/>
        </authorList>
    </citation>
    <scope>NUCLEOTIDE SEQUENCE [LARGE SCALE GENOMIC DNA]</scope>
    <source>
        <strain evidence="5 6">LBA1-1-1.1</strain>
    </source>
</reference>
<feature type="compositionally biased region" description="Basic and acidic residues" evidence="2">
    <location>
        <begin position="143"/>
        <end position="180"/>
    </location>
</feature>
<sequence>MMKKYSVIAVASLLTTNLLAFPSSSLAEIENNTRNNIEALQSIHSNRQSELQKQFNAIKEKQMELEKRKDILKQQEELFDKVDELKQKKEELLKQDSEDKEKLEEVQQKLDELKKQQEELEKKNPLEVQEKNNQEETNLNELEEQKRKKELEEKSRLEENEKNNQEETNPELKEKQKREELKKQQEELRITQQQLEQQQIELKQKEEQEKQELELKQKEKQELELKQKEKQELELKQKEEQEKQELELKQKEEQEKQELELKKKEEQEKREVELERAVSNLQVAPQSFPDVPGWAEESVNYLVNKKVITGMPDGTFSPHSVLSRAEAATIMAKVLGLEVKEGDKPTFIDSKDNWASSYIAAVEKAGVIKGEGNGKFNPYGQMTRAAMATMLVQAYQLDSKVNGELPTLFNDVKDHWGEKFINILVELGISSGIDGKQWQPDKSITRAEAARLVAVTDQSKDSEVKVKKVNITKSFFTYNGPSLSSGISNEYASQEVKVYEERDGGWIKIHTDLGFKWVCLTEKKVNITKSFFTYNEPSLSSGISNEYASQEVKVYEERDGGWIKIHTDLGFKWVCLAEKKVNITKNFVTYNESSLSSGISGEYTPQEVTVVEEREGDWIKIHTSLGYKWVCLTEKKVQIDRDFTTYDAPSRSAKILSYYGPQTVTVVEERGTWLRISTYAGYQWLDTKKETKYLSKVFFAYDSPSFVSRVSGKYSPQTVEVYGEGEGGWIQIQTNNGLKWVNEGNVNRSQVILNVPSIYQFPELHNGCEVVSLQMLVEHQIGRSLNKVAFAFEMPFDQTKLKNYKTSSQIWGDPDVGFVGDVTGNTPGYSINPEPLKRLLDKYARGTNLTGNDFSVLENYVRNGKPVVTWVTVALNNPRPITTWKTPGGKTIYGRMNTHAVVLTGVDDNYVYYNDPFYGTKNVKVSKSHFASIYNQMGKKALSVD</sequence>
<dbReference type="Proteomes" id="UP001552502">
    <property type="component" value="Unassembled WGS sequence"/>
</dbReference>
<dbReference type="Pfam" id="PF00395">
    <property type="entry name" value="SLH"/>
    <property type="match status" value="3"/>
</dbReference>
<dbReference type="PANTHER" id="PTHR37806">
    <property type="entry name" value="LMO0724 PROTEIN"/>
    <property type="match status" value="1"/>
</dbReference>
<proteinExistence type="predicted"/>
<feature type="region of interest" description="Disordered" evidence="2">
    <location>
        <begin position="114"/>
        <end position="180"/>
    </location>
</feature>
<protein>
    <submittedName>
        <fullName evidence="5">S-layer homology domain-containing protein</fullName>
    </submittedName>
</protein>
<keyword evidence="1 3" id="KW-0732">Signal</keyword>
<dbReference type="EMBL" id="JBEGIE010000038">
    <property type="protein sequence ID" value="MEV4911494.1"/>
    <property type="molecule type" value="Genomic_DNA"/>
</dbReference>
<evidence type="ECO:0000256" key="1">
    <source>
        <dbReference type="ARBA" id="ARBA00022729"/>
    </source>
</evidence>
<dbReference type="InterPro" id="IPR039564">
    <property type="entry name" value="Peptidase_C39-like"/>
</dbReference>
<evidence type="ECO:0000259" key="4">
    <source>
        <dbReference type="PROSITE" id="PS51272"/>
    </source>
</evidence>
<feature type="signal peptide" evidence="3">
    <location>
        <begin position="1"/>
        <end position="20"/>
    </location>
</feature>
<evidence type="ECO:0000313" key="5">
    <source>
        <dbReference type="EMBL" id="MEV4911494.1"/>
    </source>
</evidence>
<evidence type="ECO:0000256" key="3">
    <source>
        <dbReference type="SAM" id="SignalP"/>
    </source>
</evidence>
<evidence type="ECO:0000256" key="2">
    <source>
        <dbReference type="SAM" id="MobiDB-lite"/>
    </source>
</evidence>
<name>A0ABV3IB55_9BACI</name>
<dbReference type="PROSITE" id="PS51272">
    <property type="entry name" value="SLH"/>
    <property type="match status" value="3"/>
</dbReference>
<dbReference type="PANTHER" id="PTHR37806:SF1">
    <property type="entry name" value="PEPTIDASE C39-LIKE DOMAIN-CONTAINING PROTEIN"/>
    <property type="match status" value="1"/>
</dbReference>
<dbReference type="Gene3D" id="3.90.70.10">
    <property type="entry name" value="Cysteine proteinases"/>
    <property type="match status" value="1"/>
</dbReference>
<feature type="domain" description="SLH" evidence="4">
    <location>
        <begin position="282"/>
        <end position="345"/>
    </location>
</feature>
<feature type="chain" id="PRO_5046396874" evidence="3">
    <location>
        <begin position="21"/>
        <end position="945"/>
    </location>
</feature>
<gene>
    <name evidence="5" type="ORF">MRBLBA1_002219</name>
</gene>